<dbReference type="InterPro" id="IPR003607">
    <property type="entry name" value="HD/PDEase_dom"/>
</dbReference>
<dbReference type="SUPFAM" id="SSF109604">
    <property type="entry name" value="HD-domain/PDEase-like"/>
    <property type="match status" value="1"/>
</dbReference>
<dbReference type="NCBIfam" id="TIGR00277">
    <property type="entry name" value="HDIG"/>
    <property type="match status" value="1"/>
</dbReference>
<dbReference type="PANTHER" id="PTHR43155">
    <property type="entry name" value="CYCLIC DI-GMP PHOSPHODIESTERASE PA4108-RELATED"/>
    <property type="match status" value="1"/>
</dbReference>
<sequence length="576" mass="65722">MPKAVTLDQLTGECLLAKDIYINSVVLYRAGTCITSEVAADLERKRIHEISVMDQPVPVYGGRSHQQLSAHQKRALTDRFQNDMAQIANELRYGRILHSESSYQWLLTMYVHEFAEPAVRLLMDSLKQWDPATYIHSIDVFVLCSLYSRHCSGLPSKDFILGSLLHDIGKLYTPKSILLKKGKLTEREYAKVKEHTVKGYQLLKRLGFPRETLRIVRSHHERLTGSGYPDHLDLTAQDKDLNLIAMTDVYSALTMKRSYRKPMSAIMALQIILSDSVNRRLFDLQDCYRLINFLHIFPPATQVRLTNGEAGTVLPNPNGSDILPKIKLDRNQKVIQLPRDLSITVKKVIGWDSSVTDSLLRQNWENYLKNLIEGDPLKAAECFESLSDGMRIEDIFTRLLERGEKEIRSDVARKRLRPSDALVASATTQTLLDWNMRKIAGDLKTHMGKVIVANLGSSEIWGQMKMVDNLLAINGWKTYLLAGNADASIIFDLIERKKARYLALGLTEQTQEYMLKRILNRLRRDYPDLILFIHGKGTVKADLPRGSILRSRDLAEFITNMRSCFPEARTARQSPR</sequence>
<dbReference type="CDD" id="cd00077">
    <property type="entry name" value="HDc"/>
    <property type="match status" value="1"/>
</dbReference>
<dbReference type="RefSeq" id="WP_353947435.1">
    <property type="nucleotide sequence ID" value="NZ_CP159510.1"/>
</dbReference>
<dbReference type="InterPro" id="IPR006675">
    <property type="entry name" value="HDIG_dom"/>
</dbReference>
<organism evidence="2">
    <name type="scientific">Sporolactobacillus sp. Y61</name>
    <dbReference type="NCBI Taxonomy" id="3160863"/>
    <lineage>
        <taxon>Bacteria</taxon>
        <taxon>Bacillati</taxon>
        <taxon>Bacillota</taxon>
        <taxon>Bacilli</taxon>
        <taxon>Bacillales</taxon>
        <taxon>Sporolactobacillaceae</taxon>
        <taxon>Sporolactobacillus</taxon>
    </lineage>
</organism>
<dbReference type="PROSITE" id="PS51832">
    <property type="entry name" value="HD_GYP"/>
    <property type="match status" value="1"/>
</dbReference>
<dbReference type="EMBL" id="CP159510">
    <property type="protein sequence ID" value="XCJ15615.1"/>
    <property type="molecule type" value="Genomic_DNA"/>
</dbReference>
<feature type="domain" description="HD-GYP" evidence="1">
    <location>
        <begin position="111"/>
        <end position="304"/>
    </location>
</feature>
<dbReference type="AlphaFoldDB" id="A0AAU8IBP2"/>
<evidence type="ECO:0000259" key="1">
    <source>
        <dbReference type="PROSITE" id="PS51832"/>
    </source>
</evidence>
<reference evidence="2" key="1">
    <citation type="submission" date="2024-06" db="EMBL/GenBank/DDBJ databases">
        <authorList>
            <person name="Fan A."/>
            <person name="Zhang F.Y."/>
            <person name="Zhang L."/>
        </authorList>
    </citation>
    <scope>NUCLEOTIDE SEQUENCE</scope>
    <source>
        <strain evidence="2">Y61</strain>
    </source>
</reference>
<dbReference type="PANTHER" id="PTHR43155:SF2">
    <property type="entry name" value="CYCLIC DI-GMP PHOSPHODIESTERASE PA4108"/>
    <property type="match status" value="1"/>
</dbReference>
<evidence type="ECO:0000313" key="2">
    <source>
        <dbReference type="EMBL" id="XCJ15615.1"/>
    </source>
</evidence>
<dbReference type="SMART" id="SM00471">
    <property type="entry name" value="HDc"/>
    <property type="match status" value="1"/>
</dbReference>
<dbReference type="Gene3D" id="1.10.3210.10">
    <property type="entry name" value="Hypothetical protein af1432"/>
    <property type="match status" value="1"/>
</dbReference>
<proteinExistence type="predicted"/>
<gene>
    <name evidence="2" type="ORF">ABNN70_07660</name>
</gene>
<dbReference type="InterPro" id="IPR037522">
    <property type="entry name" value="HD_GYP_dom"/>
</dbReference>
<name>A0AAU8IBP2_9BACL</name>
<protein>
    <submittedName>
        <fullName evidence="2">HD domain-containing phosphohydrolase</fullName>
    </submittedName>
</protein>
<dbReference type="Pfam" id="PF13487">
    <property type="entry name" value="HD_5"/>
    <property type="match status" value="1"/>
</dbReference>
<accession>A0AAU8IBP2</accession>